<feature type="compositionally biased region" description="Polar residues" evidence="2">
    <location>
        <begin position="195"/>
        <end position="205"/>
    </location>
</feature>
<name>A0A836ICF9_9TRYP</name>
<dbReference type="Proteomes" id="UP000674318">
    <property type="component" value="Chromosome 35"/>
</dbReference>
<feature type="coiled-coil region" evidence="1">
    <location>
        <begin position="681"/>
        <end position="715"/>
    </location>
</feature>
<dbReference type="OrthoDB" id="265374at2759"/>
<feature type="region of interest" description="Disordered" evidence="2">
    <location>
        <begin position="266"/>
        <end position="287"/>
    </location>
</feature>
<dbReference type="GeneID" id="94287299"/>
<gene>
    <name evidence="3" type="ORF">JKF63_01174</name>
</gene>
<dbReference type="EMBL" id="JAFJZO010000035">
    <property type="protein sequence ID" value="KAG5492595.1"/>
    <property type="molecule type" value="Genomic_DNA"/>
</dbReference>
<keyword evidence="1" id="KW-0175">Coiled coil</keyword>
<evidence type="ECO:0000256" key="2">
    <source>
        <dbReference type="SAM" id="MobiDB-lite"/>
    </source>
</evidence>
<dbReference type="RefSeq" id="XP_067753379.1">
    <property type="nucleotide sequence ID" value="XM_067897222.1"/>
</dbReference>
<reference evidence="3 4" key="1">
    <citation type="submission" date="2021-02" db="EMBL/GenBank/DDBJ databases">
        <title>Porcisia hertigi Genome sequencing and assembly.</title>
        <authorList>
            <person name="Almutairi H."/>
            <person name="Gatherer D."/>
        </authorList>
    </citation>
    <scope>NUCLEOTIDE SEQUENCE [LARGE SCALE GENOMIC DNA]</scope>
    <source>
        <strain evidence="3 4">C119</strain>
    </source>
</reference>
<proteinExistence type="predicted"/>
<protein>
    <submittedName>
        <fullName evidence="3">Uncharacterized protein</fullName>
    </submittedName>
</protein>
<evidence type="ECO:0000256" key="1">
    <source>
        <dbReference type="SAM" id="Coils"/>
    </source>
</evidence>
<dbReference type="AlphaFoldDB" id="A0A836ICF9"/>
<dbReference type="KEGG" id="phet:94287299"/>
<comment type="caution">
    <text evidence="3">The sequence shown here is derived from an EMBL/GenBank/DDBJ whole genome shotgun (WGS) entry which is preliminary data.</text>
</comment>
<evidence type="ECO:0000313" key="4">
    <source>
        <dbReference type="Proteomes" id="UP000674318"/>
    </source>
</evidence>
<organism evidence="3 4">
    <name type="scientific">Porcisia hertigi</name>
    <dbReference type="NCBI Taxonomy" id="2761500"/>
    <lineage>
        <taxon>Eukaryota</taxon>
        <taxon>Discoba</taxon>
        <taxon>Euglenozoa</taxon>
        <taxon>Kinetoplastea</taxon>
        <taxon>Metakinetoplastina</taxon>
        <taxon>Trypanosomatida</taxon>
        <taxon>Trypanosomatidae</taxon>
        <taxon>Leishmaniinae</taxon>
        <taxon>Porcisia</taxon>
    </lineage>
</organism>
<keyword evidence="4" id="KW-1185">Reference proteome</keyword>
<feature type="region of interest" description="Disordered" evidence="2">
    <location>
        <begin position="159"/>
        <end position="210"/>
    </location>
</feature>
<accession>A0A836ICF9</accession>
<sequence>MLLQEDSIVHHFAVISRVAQLLQQAVFTNENLKMGYGVVGVARDAGGVAPTKTVSSFGLTAQSSLTPGPEARVGNVSSLHSPSSIGSKAADTSVLQKPLQLSLVNTDKSLASLRQLGRLLDDSVRQLQVSVDAQLVDFYGHLKEKFSADLLPGTTLQERAAPSRDFPPVQLTSPSTLRPPSRQARQAADLGDPGTQLSADRNVTSCPGLAEPRAGVLPDIDAAEKNSLGSSAAAGGLAPVSATPGVGAVRTNGSSMAPTSVSTLHTLNTKQRQRTAHPPVGSSTGPQNVIKTRSIEEERAAASELQSFFSLLLEAALRLSGASAAAVYMDDSLNPTVGPSGAVVSGRARFLHCIAHSHGHFPSGISYAVSNLLTTVAVTGVAVNVHYSQHSLLPIGTTGYSDLSVVSSPRSLAAVVDGSTSKTGAPHSQFHKNSKHTERSLLDMYNGVVVPIKGIGCIVLANKEITPGTDAGASRFSLFDEHVAWSVALMCEAVLHRYERQLLLRVAWSPSCTSALRPYILQSGPMRSNANRSAICGSPPAVRNRRAAKNKVNSKHPFAAMSPAASADGMKPSVSDVDCAAVASLVFDPQNDIFSRRLTMVRTGDPQVLKTLPSHHSDSPSRGHLSIGNILNAVTAEAAKPTPSKVLADGAVFQAAAEYITNLESLLRRTISDSNTMHSLVDNYNKTMRQQEETIALLEAKVREQQLHLVQLERRSNSARLNTSH</sequence>
<evidence type="ECO:0000313" key="3">
    <source>
        <dbReference type="EMBL" id="KAG5492595.1"/>
    </source>
</evidence>